<evidence type="ECO:0000313" key="2">
    <source>
        <dbReference type="Proteomes" id="UP000053815"/>
    </source>
</evidence>
<keyword evidence="2" id="KW-1185">Reference proteome</keyword>
<name>A0A0C9M740_9FUNG</name>
<evidence type="ECO:0000313" key="1">
    <source>
        <dbReference type="EMBL" id="GAN05801.1"/>
    </source>
</evidence>
<proteinExistence type="predicted"/>
<gene>
    <name evidence="1" type="ORF">MAM1_0102d05276</name>
</gene>
<protein>
    <submittedName>
        <fullName evidence="1">Uncharacterized protein</fullName>
    </submittedName>
</protein>
<organism evidence="1">
    <name type="scientific">Mucor ambiguus</name>
    <dbReference type="NCBI Taxonomy" id="91626"/>
    <lineage>
        <taxon>Eukaryota</taxon>
        <taxon>Fungi</taxon>
        <taxon>Fungi incertae sedis</taxon>
        <taxon>Mucoromycota</taxon>
        <taxon>Mucoromycotina</taxon>
        <taxon>Mucoromycetes</taxon>
        <taxon>Mucorales</taxon>
        <taxon>Mucorineae</taxon>
        <taxon>Mucoraceae</taxon>
        <taxon>Mucor</taxon>
    </lineage>
</organism>
<dbReference type="Proteomes" id="UP000053815">
    <property type="component" value="Unassembled WGS sequence"/>
</dbReference>
<dbReference type="EMBL" id="DF836391">
    <property type="protein sequence ID" value="GAN05801.1"/>
    <property type="molecule type" value="Genomic_DNA"/>
</dbReference>
<sequence>MLERQLVLILGIREGHLLANMFHPVCFQLKPIAKLQTLAPRAKVVDMNLLISAVKHSTKLPETNVTAWSTGNNEGISLSNI</sequence>
<reference evidence="1" key="1">
    <citation type="submission" date="2014-09" db="EMBL/GenBank/DDBJ databases">
        <title>Draft genome sequence of an oleaginous Mucoromycotina fungus Mucor ambiguus NBRC6742.</title>
        <authorList>
            <person name="Takeda I."/>
            <person name="Yamane N."/>
            <person name="Morita T."/>
            <person name="Tamano K."/>
            <person name="Machida M."/>
            <person name="Baker S."/>
            <person name="Koike H."/>
        </authorList>
    </citation>
    <scope>NUCLEOTIDE SEQUENCE</scope>
    <source>
        <strain evidence="1">NBRC 6742</strain>
    </source>
</reference>
<accession>A0A0C9M740</accession>
<dbReference type="AlphaFoldDB" id="A0A0C9M740"/>